<comment type="pathway">
    <text evidence="1">Amino-acid biosynthesis; L-asparagine biosynthesis; L-asparagine from L-aspartate (L-Gln route): step 1/1.</text>
</comment>
<proteinExistence type="predicted"/>
<dbReference type="Pfam" id="PF13537">
    <property type="entry name" value="GATase_7"/>
    <property type="match status" value="1"/>
</dbReference>
<keyword evidence="7" id="KW-0732">Signal</keyword>
<dbReference type="SUPFAM" id="SSF53383">
    <property type="entry name" value="PLP-dependent transferases"/>
    <property type="match status" value="1"/>
</dbReference>
<feature type="domain" description="Glutamine amidotransferase type-2" evidence="8">
    <location>
        <begin position="50"/>
        <end position="252"/>
    </location>
</feature>
<feature type="signal peptide" evidence="7">
    <location>
        <begin position="1"/>
        <end position="21"/>
    </location>
</feature>
<evidence type="ECO:0000256" key="4">
    <source>
        <dbReference type="ARBA" id="ARBA00022840"/>
    </source>
</evidence>
<evidence type="ECO:0000313" key="9">
    <source>
        <dbReference type="EMBL" id="CAE0410184.1"/>
    </source>
</evidence>
<dbReference type="InterPro" id="IPR017932">
    <property type="entry name" value="GATase_2_dom"/>
</dbReference>
<dbReference type="PROSITE" id="PS51278">
    <property type="entry name" value="GATASE_TYPE_2"/>
    <property type="match status" value="1"/>
</dbReference>
<accession>A0A7S3L3H7</accession>
<sequence length="1179" mass="129613">MMKACWNLGLFLASTIPLVDAFVVPTQRTTYVASTTTSTTTTTTTQRDMCGLVALIGNDPDGPLEDIVPATERVRHRGPDGMEIKTERHAGGRFALGHTRLSIMDPSHAGDQPFELTFDSHKKGHTYHLAANGEIYNFESVYEKLAADGWTEARKSGSDCEAIAHAYAKYGNDCVKFLDGMFAFTIVEQDAEGNIVGTLAARDPVGIKPLYHGTSPAGSHVLASELKSLVGLVDPATVTALPPGTMWTPETGVTTFYNPDWLRKPDYAPWKDPNRPPVTDDQIRAAFQKAVKKRMMADVTYGFFLSGGVDSAIVAHELMPLYIQDQIRIHGPDNVPPIHTYTVGMENSPDVMAAKAVVESLGGSKYIQHHIRLFTPDEVFDLIPKIIYHMETYEAELIRSSIPNWLLAERAAQDVKMVLTGEGSDELFAGYLYFQDAESPEQVQEELKRIYGMLGNINLHRTDRMTMAHGLEARVPFLDTEFTALVMSVDPAKKMVDKEAVKNNARGREKTYLRELFEGPNSRGDSLPAPVLWRAKAMQCEGVGEDWVSILQRKIASLVSDEELQAAAEKYPYNTPQTKEELYYRRIYDEHFHGMEHVVKLWEGGGRAMGAAWKSDMYTREGLKNTKMLSHSLQQQKDEATTAAASEPKTTTTALKASPNSEMTSDKSLSDLFADECIDLAKKSGYNHFEALFTTGGDDRTIINTETGCNKYHIRPQPVAETDIFRGSCTGNPPTKRGYEAAEKLYTNTFANVQGAALDDAMRKVFQDQRERVAKLLDLPGGAEIVLCPSGSDAEYIPLAIAKMLRPNAKITNGVTQVKEIGAGSAPAALGRFFSKYTPLTGLVPDAEKTLSGFAGIEGKALNARKADGSVEPAADLMNGFLKESMERDEYPIVHGVYGGKTGLRDNVMPGSLDAGAKSLGVVDACQGRFTREELQDWMDQDSLVLFTCSKFFQAPPFAGAVIIPPAIAEKLRKTKVVSNEMFTTEGLGAFLTDKELPSCLDTWKPLLPQENAANVGLALRWEAGLAGMEALAPVSDEKRTAAYSEWADRVVQMVNEDEFLDAWWLERSIVSIRVANGSSKAWLNVDELRQLFRMMSMDLSNAVSSATPEEKEALSKIAYIGQPVDVSESHGIVRIALGVDSMLSYLEDPESTLSEDKWVVKKLSAIGNHFDALMASGV</sequence>
<dbReference type="AlphaFoldDB" id="A0A7S3L3H7"/>
<dbReference type="SUPFAM" id="SSF52402">
    <property type="entry name" value="Adenine nucleotide alpha hydrolases-like"/>
    <property type="match status" value="1"/>
</dbReference>
<dbReference type="GO" id="GO:0005829">
    <property type="term" value="C:cytosol"/>
    <property type="evidence" value="ECO:0007669"/>
    <property type="project" value="TreeGrafter"/>
</dbReference>
<dbReference type="Gene3D" id="3.60.20.10">
    <property type="entry name" value="Glutamine Phosphoribosylpyrophosphate, subunit 1, domain 1"/>
    <property type="match status" value="1"/>
</dbReference>
<evidence type="ECO:0000256" key="5">
    <source>
        <dbReference type="ARBA" id="ARBA00030234"/>
    </source>
</evidence>
<dbReference type="InterPro" id="IPR015424">
    <property type="entry name" value="PyrdxlP-dep_Trfase"/>
</dbReference>
<keyword evidence="3" id="KW-0547">Nucleotide-binding</keyword>
<dbReference type="PANTHER" id="PTHR11772">
    <property type="entry name" value="ASPARAGINE SYNTHETASE"/>
    <property type="match status" value="1"/>
</dbReference>
<evidence type="ECO:0000256" key="7">
    <source>
        <dbReference type="SAM" id="SignalP"/>
    </source>
</evidence>
<organism evidence="9">
    <name type="scientific">Amphora coffeiformis</name>
    <dbReference type="NCBI Taxonomy" id="265554"/>
    <lineage>
        <taxon>Eukaryota</taxon>
        <taxon>Sar</taxon>
        <taxon>Stramenopiles</taxon>
        <taxon>Ochrophyta</taxon>
        <taxon>Bacillariophyta</taxon>
        <taxon>Bacillariophyceae</taxon>
        <taxon>Bacillariophycidae</taxon>
        <taxon>Thalassiophysales</taxon>
        <taxon>Catenulaceae</taxon>
        <taxon>Amphora</taxon>
    </lineage>
</organism>
<dbReference type="InterPro" id="IPR001962">
    <property type="entry name" value="Asn_synthase"/>
</dbReference>
<keyword evidence="2" id="KW-0436">Ligase</keyword>
<dbReference type="GO" id="GO:0006529">
    <property type="term" value="P:asparagine biosynthetic process"/>
    <property type="evidence" value="ECO:0007669"/>
    <property type="project" value="InterPro"/>
</dbReference>
<evidence type="ECO:0000256" key="6">
    <source>
        <dbReference type="SAM" id="MobiDB-lite"/>
    </source>
</evidence>
<protein>
    <recommendedName>
        <fullName evidence="5">Glutamine-dependent asparagine synthetase</fullName>
    </recommendedName>
</protein>
<dbReference type="PANTHER" id="PTHR11772:SF23">
    <property type="entry name" value="ASPARAGINE SYNTHETASE [GLUTAMINE-HYDROLYZING]"/>
    <property type="match status" value="1"/>
</dbReference>
<dbReference type="SUPFAM" id="SSF56235">
    <property type="entry name" value="N-terminal nucleophile aminohydrolases (Ntn hydrolases)"/>
    <property type="match status" value="1"/>
</dbReference>
<dbReference type="GO" id="GO:0004066">
    <property type="term" value="F:asparagine synthase (glutamine-hydrolyzing) activity"/>
    <property type="evidence" value="ECO:0007669"/>
    <property type="project" value="InterPro"/>
</dbReference>
<dbReference type="InterPro" id="IPR029055">
    <property type="entry name" value="Ntn_hydrolases_N"/>
</dbReference>
<name>A0A7S3L3H7_9STRA</name>
<dbReference type="InterPro" id="IPR014729">
    <property type="entry name" value="Rossmann-like_a/b/a_fold"/>
</dbReference>
<dbReference type="Pfam" id="PF00733">
    <property type="entry name" value="Asn_synthase"/>
    <property type="match status" value="1"/>
</dbReference>
<reference evidence="9" key="1">
    <citation type="submission" date="2021-01" db="EMBL/GenBank/DDBJ databases">
        <authorList>
            <person name="Corre E."/>
            <person name="Pelletier E."/>
            <person name="Niang G."/>
            <person name="Scheremetjew M."/>
            <person name="Finn R."/>
            <person name="Kale V."/>
            <person name="Holt S."/>
            <person name="Cochrane G."/>
            <person name="Meng A."/>
            <person name="Brown T."/>
            <person name="Cohen L."/>
        </authorList>
    </citation>
    <scope>NUCLEOTIDE SEQUENCE</scope>
    <source>
        <strain evidence="9">CCMP127</strain>
    </source>
</reference>
<evidence type="ECO:0000256" key="1">
    <source>
        <dbReference type="ARBA" id="ARBA00005187"/>
    </source>
</evidence>
<feature type="chain" id="PRO_5030588532" description="Glutamine-dependent asparagine synthetase" evidence="7">
    <location>
        <begin position="22"/>
        <end position="1179"/>
    </location>
</feature>
<dbReference type="GO" id="GO:0005524">
    <property type="term" value="F:ATP binding"/>
    <property type="evidence" value="ECO:0007669"/>
    <property type="project" value="UniProtKB-KW"/>
</dbReference>
<dbReference type="EMBL" id="HBIM01009117">
    <property type="protein sequence ID" value="CAE0410184.1"/>
    <property type="molecule type" value="Transcribed_RNA"/>
</dbReference>
<evidence type="ECO:0000259" key="8">
    <source>
        <dbReference type="PROSITE" id="PS51278"/>
    </source>
</evidence>
<dbReference type="InterPro" id="IPR050795">
    <property type="entry name" value="Asn_Synthetase"/>
</dbReference>
<dbReference type="CDD" id="cd01991">
    <property type="entry name" value="Asn_synthase_B_C"/>
    <property type="match status" value="1"/>
</dbReference>
<dbReference type="Gene3D" id="3.40.50.620">
    <property type="entry name" value="HUPs"/>
    <property type="match status" value="1"/>
</dbReference>
<dbReference type="InterPro" id="IPR033738">
    <property type="entry name" value="AsnB_N"/>
</dbReference>
<evidence type="ECO:0000256" key="2">
    <source>
        <dbReference type="ARBA" id="ARBA00022598"/>
    </source>
</evidence>
<feature type="compositionally biased region" description="Polar residues" evidence="6">
    <location>
        <begin position="648"/>
        <end position="662"/>
    </location>
</feature>
<keyword evidence="4" id="KW-0067">ATP-binding</keyword>
<evidence type="ECO:0000256" key="3">
    <source>
        <dbReference type="ARBA" id="ARBA00022741"/>
    </source>
</evidence>
<dbReference type="CDD" id="cd00712">
    <property type="entry name" value="AsnB"/>
    <property type="match status" value="1"/>
</dbReference>
<feature type="region of interest" description="Disordered" evidence="6">
    <location>
        <begin position="631"/>
        <end position="662"/>
    </location>
</feature>
<gene>
    <name evidence="9" type="ORF">ACOF00016_LOCUS7716</name>
</gene>